<comment type="similarity">
    <text evidence="1">Belongs to the SEC6 family.</text>
</comment>
<dbReference type="GO" id="GO:0006887">
    <property type="term" value="P:exocytosis"/>
    <property type="evidence" value="ECO:0007669"/>
    <property type="project" value="InterPro"/>
</dbReference>
<gene>
    <name evidence="3" type="ORF">Q5P01_004517</name>
</gene>
<dbReference type="Pfam" id="PF06046">
    <property type="entry name" value="Sec6"/>
    <property type="match status" value="1"/>
</dbReference>
<proteinExistence type="inferred from homology"/>
<dbReference type="EMBL" id="JAUPFM010000003">
    <property type="protein sequence ID" value="KAK2855782.1"/>
    <property type="molecule type" value="Genomic_DNA"/>
</dbReference>
<evidence type="ECO:0000256" key="2">
    <source>
        <dbReference type="SAM" id="MobiDB-lite"/>
    </source>
</evidence>
<dbReference type="AlphaFoldDB" id="A0AA88NBX3"/>
<dbReference type="PANTHER" id="PTHR21292">
    <property type="entry name" value="EXOCYST COMPLEX COMPONENT SEC6-RELATED"/>
    <property type="match status" value="1"/>
</dbReference>
<reference evidence="3" key="1">
    <citation type="submission" date="2023-07" db="EMBL/GenBank/DDBJ databases">
        <title>Chromosome-level Genome Assembly of Striped Snakehead (Channa striata).</title>
        <authorList>
            <person name="Liu H."/>
        </authorList>
    </citation>
    <scope>NUCLEOTIDE SEQUENCE</scope>
    <source>
        <strain evidence="3">Gz</strain>
        <tissue evidence="3">Muscle</tissue>
    </source>
</reference>
<sequence>MNGEVQGNEGGERKKVMKLKILSQFRKNRKEKNQEHTAEDASDCVEEQEEEQEEEQLDQTSRRLIIKEEQLFTQDCPCEQDEDQLHKDLEALLLQIWMAIHSSFTSPPCPGELKVLKSAVASIQQQEVQDRRWMGCVDGRVPAWRPQKCLRNHNILLQNMVQTRLKIAAEDDRSATDELSSPVKKEVLRMGMCLKKDLLVVARTMVDCYPPQMDILNVYAGLYHQSFSARLTELAASGLEVDDCSYVLLWVNHCYPHEILKHEELDGKVKVACLGSLLLTEDLNRLEEQYLSDKEDKVKLWLSTMLEKEEQSWKKGNKPEIFGDYFFSPLAVDVIQVVGMSWCFCPQIIDECLTEFSCLIRDQSKAERITVNLEIFLSSYKTHLEEFVKGNHRNVLPVIKAHLVCEEQLSKYISGQTARLSEHQRSRCLETLSALRDCGYRCFTCPIHAQVKAGFSELWTTIWLDGSLPVVDSLNQSLNQQLSDLADLKLECRQSLLHVIHLDVVVQYVKRMMNARMKNREQEVAGAQRMIADAQKIDDFFSERGCTEALWLREMLCSIAEILRLQDPESVQLEMVSLARTFPDLSDAHLLALLSLKSGLSAASVRSIRRSVEENRHSDGSANHSPSFFSKVKVKWINNKMNQMGLKS</sequence>
<dbReference type="Gene3D" id="1.10.357.70">
    <property type="entry name" value="Exocyst complex component Sec6, C-terminal domain"/>
    <property type="match status" value="1"/>
</dbReference>
<dbReference type="Proteomes" id="UP001187415">
    <property type="component" value="Unassembled WGS sequence"/>
</dbReference>
<dbReference type="PANTHER" id="PTHR21292:SF4">
    <property type="entry name" value="TUMOR NECROSIS FACTOR ALPHA-INDUCED PROTEIN 2"/>
    <property type="match status" value="1"/>
</dbReference>
<feature type="compositionally biased region" description="Acidic residues" evidence="2">
    <location>
        <begin position="40"/>
        <end position="57"/>
    </location>
</feature>
<evidence type="ECO:0000256" key="1">
    <source>
        <dbReference type="ARBA" id="ARBA00009447"/>
    </source>
</evidence>
<feature type="region of interest" description="Disordered" evidence="2">
    <location>
        <begin position="27"/>
        <end position="60"/>
    </location>
</feature>
<keyword evidence="4" id="KW-1185">Reference proteome</keyword>
<name>A0AA88NBX3_CHASR</name>
<dbReference type="InterPro" id="IPR042532">
    <property type="entry name" value="EXOC3/Sec6_C"/>
</dbReference>
<dbReference type="GO" id="GO:0051601">
    <property type="term" value="P:exocyst localization"/>
    <property type="evidence" value="ECO:0007669"/>
    <property type="project" value="TreeGrafter"/>
</dbReference>
<protein>
    <recommendedName>
        <fullName evidence="5">Tumor necrosis factor alpha-induced protein 2</fullName>
    </recommendedName>
</protein>
<dbReference type="GO" id="GO:0000149">
    <property type="term" value="F:SNARE binding"/>
    <property type="evidence" value="ECO:0007669"/>
    <property type="project" value="TreeGrafter"/>
</dbReference>
<dbReference type="InterPro" id="IPR010326">
    <property type="entry name" value="EXOC3/Sec6"/>
</dbReference>
<dbReference type="GO" id="GO:0000145">
    <property type="term" value="C:exocyst"/>
    <property type="evidence" value="ECO:0007669"/>
    <property type="project" value="InterPro"/>
</dbReference>
<organism evidence="3 4">
    <name type="scientific">Channa striata</name>
    <name type="common">Snakehead murrel</name>
    <name type="synonym">Ophicephalus striatus</name>
    <dbReference type="NCBI Taxonomy" id="64152"/>
    <lineage>
        <taxon>Eukaryota</taxon>
        <taxon>Metazoa</taxon>
        <taxon>Chordata</taxon>
        <taxon>Craniata</taxon>
        <taxon>Vertebrata</taxon>
        <taxon>Euteleostomi</taxon>
        <taxon>Actinopterygii</taxon>
        <taxon>Neopterygii</taxon>
        <taxon>Teleostei</taxon>
        <taxon>Neoteleostei</taxon>
        <taxon>Acanthomorphata</taxon>
        <taxon>Anabantaria</taxon>
        <taxon>Anabantiformes</taxon>
        <taxon>Channoidei</taxon>
        <taxon>Channidae</taxon>
        <taxon>Channa</taxon>
    </lineage>
</organism>
<evidence type="ECO:0008006" key="5">
    <source>
        <dbReference type="Google" id="ProtNLM"/>
    </source>
</evidence>
<accession>A0AA88NBX3</accession>
<evidence type="ECO:0000313" key="3">
    <source>
        <dbReference type="EMBL" id="KAK2855782.1"/>
    </source>
</evidence>
<evidence type="ECO:0000313" key="4">
    <source>
        <dbReference type="Proteomes" id="UP001187415"/>
    </source>
</evidence>
<comment type="caution">
    <text evidence="3">The sequence shown here is derived from an EMBL/GenBank/DDBJ whole genome shotgun (WGS) entry which is preliminary data.</text>
</comment>